<reference evidence="2" key="1">
    <citation type="journal article" date="2020" name="Stud. Mycol.">
        <title>101 Dothideomycetes genomes: a test case for predicting lifestyles and emergence of pathogens.</title>
        <authorList>
            <person name="Haridas S."/>
            <person name="Albert R."/>
            <person name="Binder M."/>
            <person name="Bloem J."/>
            <person name="Labutti K."/>
            <person name="Salamov A."/>
            <person name="Andreopoulos B."/>
            <person name="Baker S."/>
            <person name="Barry K."/>
            <person name="Bills G."/>
            <person name="Bluhm B."/>
            <person name="Cannon C."/>
            <person name="Castanera R."/>
            <person name="Culley D."/>
            <person name="Daum C."/>
            <person name="Ezra D."/>
            <person name="Gonzalez J."/>
            <person name="Henrissat B."/>
            <person name="Kuo A."/>
            <person name="Liang C."/>
            <person name="Lipzen A."/>
            <person name="Lutzoni F."/>
            <person name="Magnuson J."/>
            <person name="Mondo S."/>
            <person name="Nolan M."/>
            <person name="Ohm R."/>
            <person name="Pangilinan J."/>
            <person name="Park H.-J."/>
            <person name="Ramirez L."/>
            <person name="Alfaro M."/>
            <person name="Sun H."/>
            <person name="Tritt A."/>
            <person name="Yoshinaga Y."/>
            <person name="Zwiers L.-H."/>
            <person name="Turgeon B."/>
            <person name="Goodwin S."/>
            <person name="Spatafora J."/>
            <person name="Crous P."/>
            <person name="Grigoriev I."/>
        </authorList>
    </citation>
    <scope>NUCLEOTIDE SEQUENCE</scope>
    <source>
        <strain evidence="2">CBS 473.64</strain>
    </source>
</reference>
<feature type="region of interest" description="Disordered" evidence="1">
    <location>
        <begin position="108"/>
        <end position="138"/>
    </location>
</feature>
<organism evidence="2 3">
    <name type="scientific">Massarina eburnea CBS 473.64</name>
    <dbReference type="NCBI Taxonomy" id="1395130"/>
    <lineage>
        <taxon>Eukaryota</taxon>
        <taxon>Fungi</taxon>
        <taxon>Dikarya</taxon>
        <taxon>Ascomycota</taxon>
        <taxon>Pezizomycotina</taxon>
        <taxon>Dothideomycetes</taxon>
        <taxon>Pleosporomycetidae</taxon>
        <taxon>Pleosporales</taxon>
        <taxon>Massarineae</taxon>
        <taxon>Massarinaceae</taxon>
        <taxon>Massarina</taxon>
    </lineage>
</organism>
<dbReference type="EMBL" id="MU006796">
    <property type="protein sequence ID" value="KAF2636925.1"/>
    <property type="molecule type" value="Genomic_DNA"/>
</dbReference>
<dbReference type="Proteomes" id="UP000799753">
    <property type="component" value="Unassembled WGS sequence"/>
</dbReference>
<protein>
    <submittedName>
        <fullName evidence="2">Uncharacterized protein</fullName>
    </submittedName>
</protein>
<evidence type="ECO:0000313" key="2">
    <source>
        <dbReference type="EMBL" id="KAF2636925.1"/>
    </source>
</evidence>
<dbReference type="AlphaFoldDB" id="A0A6A6RP39"/>
<evidence type="ECO:0000256" key="1">
    <source>
        <dbReference type="SAM" id="MobiDB-lite"/>
    </source>
</evidence>
<accession>A0A6A6RP39</accession>
<evidence type="ECO:0000313" key="3">
    <source>
        <dbReference type="Proteomes" id="UP000799753"/>
    </source>
</evidence>
<gene>
    <name evidence="2" type="ORF">P280DRAFT_144624</name>
</gene>
<proteinExistence type="predicted"/>
<sequence length="156" mass="17772">MVQAKFHDFTSKWRHQKKQQHISMYHIFSPLLQHPPLFQVTPLRTSSQSGHFPHPPLLAIPPPIDIISLHYSSPYRPINLPQDSPPHISTIAYTTPLLQQTTAYPSCRVTSRRAPRLASSPHIDRQPGRPRGHTSALPPLRFSRFSLQSLSRASRP</sequence>
<name>A0A6A6RP39_9PLEO</name>
<keyword evidence="3" id="KW-1185">Reference proteome</keyword>